<feature type="region of interest" description="Disordered" evidence="7">
    <location>
        <begin position="320"/>
        <end position="342"/>
    </location>
</feature>
<comment type="subcellular location">
    <subcellularLocation>
        <location evidence="6">Cytoplasm</location>
    </subcellularLocation>
</comment>
<dbReference type="PANTHER" id="PTHR11265">
    <property type="entry name" value="S-ADENOSYL-METHYLTRANSFERASE MRAW"/>
    <property type="match status" value="1"/>
</dbReference>
<dbReference type="NCBIfam" id="TIGR00006">
    <property type="entry name" value="16S rRNA (cytosine(1402)-N(4))-methyltransferase RsmH"/>
    <property type="match status" value="1"/>
</dbReference>
<dbReference type="GO" id="GO:0070475">
    <property type="term" value="P:rRNA base methylation"/>
    <property type="evidence" value="ECO:0007669"/>
    <property type="project" value="UniProtKB-UniRule"/>
</dbReference>
<evidence type="ECO:0000256" key="4">
    <source>
        <dbReference type="ARBA" id="ARBA00022679"/>
    </source>
</evidence>
<dbReference type="PANTHER" id="PTHR11265:SF0">
    <property type="entry name" value="12S RRNA N4-METHYLCYTIDINE METHYLTRANSFERASE"/>
    <property type="match status" value="1"/>
</dbReference>
<dbReference type="EC" id="2.1.1.199" evidence="6"/>
<dbReference type="SUPFAM" id="SSF81799">
    <property type="entry name" value="Putative methyltransferase TM0872, insert domain"/>
    <property type="match status" value="1"/>
</dbReference>
<organism evidence="8 9">
    <name type="scientific">Mobiluncus mulieris</name>
    <dbReference type="NCBI Taxonomy" id="2052"/>
    <lineage>
        <taxon>Bacteria</taxon>
        <taxon>Bacillati</taxon>
        <taxon>Actinomycetota</taxon>
        <taxon>Actinomycetes</taxon>
        <taxon>Actinomycetales</taxon>
        <taxon>Actinomycetaceae</taxon>
        <taxon>Mobiluncus</taxon>
    </lineage>
</organism>
<gene>
    <name evidence="6 8" type="primary">rsmH</name>
    <name evidence="8" type="ORF">HHJ78_11525</name>
</gene>
<dbReference type="Gene3D" id="1.10.150.170">
    <property type="entry name" value="Putative methyltransferase TM0872, insert domain"/>
    <property type="match status" value="1"/>
</dbReference>
<evidence type="ECO:0000256" key="2">
    <source>
        <dbReference type="ARBA" id="ARBA00022552"/>
    </source>
</evidence>
<dbReference type="AlphaFoldDB" id="A0A7Y0U370"/>
<accession>A0A7Y0U370</accession>
<feature type="binding site" evidence="6">
    <location>
        <position position="62"/>
    </location>
    <ligand>
        <name>S-adenosyl-L-methionine</name>
        <dbReference type="ChEBI" id="CHEBI:59789"/>
    </ligand>
</feature>
<evidence type="ECO:0000256" key="5">
    <source>
        <dbReference type="ARBA" id="ARBA00022691"/>
    </source>
</evidence>
<reference evidence="8 9" key="1">
    <citation type="submission" date="2020-04" db="EMBL/GenBank/DDBJ databases">
        <title>Antimicrobial susceptibility and clonality of vaginal-derived multi-drug resistant Mobiluncus isolates in China.</title>
        <authorList>
            <person name="Zhang X."/>
        </authorList>
    </citation>
    <scope>NUCLEOTIDE SEQUENCE [LARGE SCALE GENOMIC DNA]</scope>
    <source>
        <strain evidence="8 9">13</strain>
    </source>
</reference>
<evidence type="ECO:0000313" key="9">
    <source>
        <dbReference type="Proteomes" id="UP000578252"/>
    </source>
</evidence>
<dbReference type="InterPro" id="IPR029063">
    <property type="entry name" value="SAM-dependent_MTases_sf"/>
</dbReference>
<evidence type="ECO:0000256" key="7">
    <source>
        <dbReference type="SAM" id="MobiDB-lite"/>
    </source>
</evidence>
<dbReference type="SUPFAM" id="SSF53335">
    <property type="entry name" value="S-adenosyl-L-methionine-dependent methyltransferases"/>
    <property type="match status" value="1"/>
</dbReference>
<keyword evidence="3 6" id="KW-0489">Methyltransferase</keyword>
<evidence type="ECO:0000313" key="8">
    <source>
        <dbReference type="EMBL" id="NMW66111.1"/>
    </source>
</evidence>
<evidence type="ECO:0000256" key="3">
    <source>
        <dbReference type="ARBA" id="ARBA00022603"/>
    </source>
</evidence>
<dbReference type="GO" id="GO:0005737">
    <property type="term" value="C:cytoplasm"/>
    <property type="evidence" value="ECO:0007669"/>
    <property type="project" value="UniProtKB-SubCell"/>
</dbReference>
<dbReference type="InterPro" id="IPR023397">
    <property type="entry name" value="SAM-dep_MeTrfase_MraW_recog"/>
</dbReference>
<comment type="caution">
    <text evidence="8">The sequence shown here is derived from an EMBL/GenBank/DDBJ whole genome shotgun (WGS) entry which is preliminary data.</text>
</comment>
<dbReference type="GO" id="GO:0071424">
    <property type="term" value="F:rRNA (cytosine-N4-)-methyltransferase activity"/>
    <property type="evidence" value="ECO:0007669"/>
    <property type="project" value="UniProtKB-UniRule"/>
</dbReference>
<dbReference type="RefSeq" id="WP_169772563.1">
    <property type="nucleotide sequence ID" value="NZ_JABCUR010000017.1"/>
</dbReference>
<comment type="similarity">
    <text evidence="1 6">Belongs to the methyltransferase superfamily. RsmH family.</text>
</comment>
<keyword evidence="4 6" id="KW-0808">Transferase</keyword>
<feature type="binding site" evidence="6">
    <location>
        <position position="89"/>
    </location>
    <ligand>
        <name>S-adenosyl-L-methionine</name>
        <dbReference type="ChEBI" id="CHEBI:59789"/>
    </ligand>
</feature>
<evidence type="ECO:0000256" key="6">
    <source>
        <dbReference type="HAMAP-Rule" id="MF_01007"/>
    </source>
</evidence>
<feature type="compositionally biased region" description="Pro residues" evidence="7">
    <location>
        <begin position="331"/>
        <end position="342"/>
    </location>
</feature>
<comment type="catalytic activity">
    <reaction evidence="6">
        <text>cytidine(1402) in 16S rRNA + S-adenosyl-L-methionine = N(4)-methylcytidine(1402) in 16S rRNA + S-adenosyl-L-homocysteine + H(+)</text>
        <dbReference type="Rhea" id="RHEA:42928"/>
        <dbReference type="Rhea" id="RHEA-COMP:10286"/>
        <dbReference type="Rhea" id="RHEA-COMP:10287"/>
        <dbReference type="ChEBI" id="CHEBI:15378"/>
        <dbReference type="ChEBI" id="CHEBI:57856"/>
        <dbReference type="ChEBI" id="CHEBI:59789"/>
        <dbReference type="ChEBI" id="CHEBI:74506"/>
        <dbReference type="ChEBI" id="CHEBI:82748"/>
        <dbReference type="EC" id="2.1.1.199"/>
    </reaction>
</comment>
<name>A0A7Y0U370_9ACTO</name>
<dbReference type="Gene3D" id="3.40.50.150">
    <property type="entry name" value="Vaccinia Virus protein VP39"/>
    <property type="match status" value="1"/>
</dbReference>
<evidence type="ECO:0000256" key="1">
    <source>
        <dbReference type="ARBA" id="ARBA00010396"/>
    </source>
</evidence>
<feature type="binding site" evidence="6">
    <location>
        <position position="117"/>
    </location>
    <ligand>
        <name>S-adenosyl-L-methionine</name>
        <dbReference type="ChEBI" id="CHEBI:59789"/>
    </ligand>
</feature>
<dbReference type="EMBL" id="JABCUR010000017">
    <property type="protein sequence ID" value="NMW66111.1"/>
    <property type="molecule type" value="Genomic_DNA"/>
</dbReference>
<dbReference type="Proteomes" id="UP000578252">
    <property type="component" value="Unassembled WGS sequence"/>
</dbReference>
<protein>
    <recommendedName>
        <fullName evidence="6">Ribosomal RNA small subunit methyltransferase H</fullName>
        <ecNumber evidence="6">2.1.1.199</ecNumber>
    </recommendedName>
    <alternativeName>
        <fullName evidence="6">16S rRNA m(4)C1402 methyltransferase</fullName>
    </alternativeName>
    <alternativeName>
        <fullName evidence="6">rRNA (cytosine-N(4)-)-methyltransferase RsmH</fullName>
    </alternativeName>
</protein>
<dbReference type="InterPro" id="IPR002903">
    <property type="entry name" value="RsmH"/>
</dbReference>
<keyword evidence="6" id="KW-0963">Cytoplasm</keyword>
<feature type="compositionally biased region" description="Basic and acidic residues" evidence="7">
    <location>
        <begin position="320"/>
        <end position="330"/>
    </location>
</feature>
<comment type="function">
    <text evidence="6">Specifically methylates the N4 position of cytidine in position 1402 (C1402) of 16S rRNA.</text>
</comment>
<keyword evidence="2 6" id="KW-0698">rRNA processing</keyword>
<feature type="binding site" evidence="6">
    <location>
        <position position="110"/>
    </location>
    <ligand>
        <name>S-adenosyl-L-methionine</name>
        <dbReference type="ChEBI" id="CHEBI:59789"/>
    </ligand>
</feature>
<feature type="binding site" evidence="6">
    <location>
        <begin position="43"/>
        <end position="45"/>
    </location>
    <ligand>
        <name>S-adenosyl-L-methionine</name>
        <dbReference type="ChEBI" id="CHEBI:59789"/>
    </ligand>
</feature>
<dbReference type="PIRSF" id="PIRSF004486">
    <property type="entry name" value="MraW"/>
    <property type="match status" value="1"/>
</dbReference>
<keyword evidence="5 6" id="KW-0949">S-adenosyl-L-methionine</keyword>
<dbReference type="Pfam" id="PF01795">
    <property type="entry name" value="Methyltransf_5"/>
    <property type="match status" value="1"/>
</dbReference>
<dbReference type="HAMAP" id="MF_01007">
    <property type="entry name" value="16SrRNA_methyltr_H"/>
    <property type="match status" value="1"/>
</dbReference>
<sequence>MSTITPTAAIHQPVLVQRCVELLAPALIPVERPVLVDATVGLGGHSEALLQRFPHLQIIGIDRDGEARALAGKRLSVFGSRIEIVAATYGQLAEILAERGLETVDGILADLGVSSLQLDETARGFAYAIPEAPLDMRMDQSRGITAAQFIATTSETEIARVLRTYGEEKFARQIARNIVKTREVTPLRTTGELVDLIRATIPAPARRHGGNPAKRTFQALRVAVNDELRDLEVFLTAALGALRVGGRLVVESYQSLEDRLVKQAFTPGIHPEVPRGLPVIPTGYEPWLQDLTRGAEKADVLELQRNSRSQSVRLRAVAKLREMAPHEPKRPNPNPNPAPRRK</sequence>
<proteinExistence type="inferred from homology"/>